<evidence type="ECO:0000313" key="3">
    <source>
        <dbReference type="Proteomes" id="UP000029578"/>
    </source>
</evidence>
<dbReference type="InterPro" id="IPR008792">
    <property type="entry name" value="PQQD"/>
</dbReference>
<dbReference type="Proteomes" id="UP000029578">
    <property type="component" value="Unassembled WGS sequence"/>
</dbReference>
<evidence type="ECO:0000313" key="2">
    <source>
        <dbReference type="EMBL" id="KGF57145.1"/>
    </source>
</evidence>
<sequence>MKVKNGFNLREVCGEHIIVAEGDENIDFSNIISMNESSAHLWEEVQKMDSFTVDNLVELICGQYEIDEDTARKDATILAAQWGTAGIIEGEDIPADDSAVKKETISEKVDSTHLEAATSEEKPKKKGFFERLFG</sequence>
<dbReference type="Pfam" id="PF05402">
    <property type="entry name" value="PqqD"/>
    <property type="match status" value="1"/>
</dbReference>
<feature type="region of interest" description="Disordered" evidence="1">
    <location>
        <begin position="111"/>
        <end position="134"/>
    </location>
</feature>
<dbReference type="AlphaFoldDB" id="A0A096BDD4"/>
<gene>
    <name evidence="2" type="ORF">HMPREF0661_00545</name>
</gene>
<dbReference type="EMBL" id="JRNS01000047">
    <property type="protein sequence ID" value="KGF57145.1"/>
    <property type="molecule type" value="Genomic_DNA"/>
</dbReference>
<organism evidence="2 3">
    <name type="scientific">Prevotella melaninogenica DNF00666</name>
    <dbReference type="NCBI Taxonomy" id="1401073"/>
    <lineage>
        <taxon>Bacteria</taxon>
        <taxon>Pseudomonadati</taxon>
        <taxon>Bacteroidota</taxon>
        <taxon>Bacteroidia</taxon>
        <taxon>Bacteroidales</taxon>
        <taxon>Prevotellaceae</taxon>
        <taxon>Prevotella</taxon>
    </lineage>
</organism>
<accession>A0A096BDD4</accession>
<name>A0A096BDD4_9BACT</name>
<evidence type="ECO:0008006" key="4">
    <source>
        <dbReference type="Google" id="ProtNLM"/>
    </source>
</evidence>
<dbReference type="RefSeq" id="WP_036861334.1">
    <property type="nucleotide sequence ID" value="NZ_JRNS01000047.1"/>
</dbReference>
<proteinExistence type="predicted"/>
<comment type="caution">
    <text evidence="2">The sequence shown here is derived from an EMBL/GenBank/DDBJ whole genome shotgun (WGS) entry which is preliminary data.</text>
</comment>
<protein>
    <recommendedName>
        <fullName evidence="4">PqqD family protein</fullName>
    </recommendedName>
</protein>
<reference evidence="2 3" key="1">
    <citation type="submission" date="2014-07" db="EMBL/GenBank/DDBJ databases">
        <authorList>
            <person name="McCorrison J."/>
            <person name="Sanka R."/>
            <person name="Torralba M."/>
            <person name="Gillis M."/>
            <person name="Haft D.H."/>
            <person name="Methe B."/>
            <person name="Sutton G."/>
            <person name="Nelson K.E."/>
        </authorList>
    </citation>
    <scope>NUCLEOTIDE SEQUENCE [LARGE SCALE GENOMIC DNA]</scope>
    <source>
        <strain evidence="2 3">DNF00666</strain>
    </source>
</reference>
<evidence type="ECO:0000256" key="1">
    <source>
        <dbReference type="SAM" id="MobiDB-lite"/>
    </source>
</evidence>